<name>A0AAN7UGX8_9PEZI</name>
<dbReference type="AlphaFoldDB" id="A0AAN7UGX8"/>
<proteinExistence type="predicted"/>
<accession>A0AAN7UGX8</accession>
<dbReference type="Proteomes" id="UP001305414">
    <property type="component" value="Unassembled WGS sequence"/>
</dbReference>
<evidence type="ECO:0000313" key="2">
    <source>
        <dbReference type="Proteomes" id="UP001305414"/>
    </source>
</evidence>
<dbReference type="EMBL" id="JAWHQM010000002">
    <property type="protein sequence ID" value="KAK5625466.1"/>
    <property type="molecule type" value="Genomic_DNA"/>
</dbReference>
<comment type="caution">
    <text evidence="1">The sequence shown here is derived from an EMBL/GenBank/DDBJ whole genome shotgun (WGS) entry which is preliminary data.</text>
</comment>
<evidence type="ECO:0000313" key="1">
    <source>
        <dbReference type="EMBL" id="KAK5625466.1"/>
    </source>
</evidence>
<gene>
    <name evidence="1" type="ORF">RRF57_001182</name>
</gene>
<keyword evidence="2" id="KW-1185">Reference proteome</keyword>
<sequence length="188" mass="20254">MVIARNGADSVSVDIKAFTEFASSVLLTTLNRQPMIFANLVSISMLCSWPGSDMTVSPFSSLALERQRFTKGHNGMAVCTNPSGESWRNSSLTTAYVEVVNTVSNVSYVKAIARFPTRFPATELPTLIISPATSIREPAENDGQSEAKIWISTWSSLKVTSSWSSNSKTKCPSSVLVVNLNGPDSGVL</sequence>
<protein>
    <submittedName>
        <fullName evidence="1">Uncharacterized protein</fullName>
    </submittedName>
</protein>
<organism evidence="1 2">
    <name type="scientific">Xylaria bambusicola</name>
    <dbReference type="NCBI Taxonomy" id="326684"/>
    <lineage>
        <taxon>Eukaryota</taxon>
        <taxon>Fungi</taxon>
        <taxon>Dikarya</taxon>
        <taxon>Ascomycota</taxon>
        <taxon>Pezizomycotina</taxon>
        <taxon>Sordariomycetes</taxon>
        <taxon>Xylariomycetidae</taxon>
        <taxon>Xylariales</taxon>
        <taxon>Xylariaceae</taxon>
        <taxon>Xylaria</taxon>
    </lineage>
</organism>
<reference evidence="1 2" key="1">
    <citation type="submission" date="2023-10" db="EMBL/GenBank/DDBJ databases">
        <title>Draft genome sequence of Xylaria bambusicola isolate GMP-LS, the root and basal stem rot pathogen of sugarcane in Indonesia.</title>
        <authorList>
            <person name="Selvaraj P."/>
            <person name="Muralishankar V."/>
            <person name="Muruganantham S."/>
            <person name="Sp S."/>
            <person name="Haryani S."/>
            <person name="Lau K.J.X."/>
            <person name="Naqvi N.I."/>
        </authorList>
    </citation>
    <scope>NUCLEOTIDE SEQUENCE [LARGE SCALE GENOMIC DNA]</scope>
    <source>
        <strain evidence="1">GMP-LS</strain>
    </source>
</reference>